<feature type="chain" id="PRO_5012492412" evidence="1">
    <location>
        <begin position="28"/>
        <end position="180"/>
    </location>
</feature>
<dbReference type="PROSITE" id="PS51257">
    <property type="entry name" value="PROKAR_LIPOPROTEIN"/>
    <property type="match status" value="1"/>
</dbReference>
<gene>
    <name evidence="2" type="ORF">CAL29_02590</name>
</gene>
<keyword evidence="3" id="KW-1185">Reference proteome</keyword>
<dbReference type="RefSeq" id="WP_094851433.1">
    <property type="nucleotide sequence ID" value="NZ_NEVM01000001.1"/>
</dbReference>
<evidence type="ECO:0000313" key="2">
    <source>
        <dbReference type="EMBL" id="OZI37326.1"/>
    </source>
</evidence>
<name>A0A261SIU2_9BORD</name>
<comment type="caution">
    <text evidence="2">The sequence shown here is derived from an EMBL/GenBank/DDBJ whole genome shotgun (WGS) entry which is preliminary data.</text>
</comment>
<organism evidence="2 3">
    <name type="scientific">Bordetella genomosp. 10</name>
    <dbReference type="NCBI Taxonomy" id="1416804"/>
    <lineage>
        <taxon>Bacteria</taxon>
        <taxon>Pseudomonadati</taxon>
        <taxon>Pseudomonadota</taxon>
        <taxon>Betaproteobacteria</taxon>
        <taxon>Burkholderiales</taxon>
        <taxon>Alcaligenaceae</taxon>
        <taxon>Bordetella</taxon>
    </lineage>
</organism>
<evidence type="ECO:0000313" key="3">
    <source>
        <dbReference type="Proteomes" id="UP000216020"/>
    </source>
</evidence>
<protein>
    <submittedName>
        <fullName evidence="2">Type VI secretion system-associated lipoprotein</fullName>
    </submittedName>
</protein>
<dbReference type="Proteomes" id="UP000216020">
    <property type="component" value="Unassembled WGS sequence"/>
</dbReference>
<keyword evidence="1" id="KW-0732">Signal</keyword>
<dbReference type="NCBIfam" id="TIGR03352">
    <property type="entry name" value="VI_chp_3"/>
    <property type="match status" value="1"/>
</dbReference>
<dbReference type="InterPro" id="IPR038706">
    <property type="entry name" value="Type_VI_SciN-like_sf"/>
</dbReference>
<dbReference type="Pfam" id="PF12790">
    <property type="entry name" value="T6SS-SciN"/>
    <property type="match status" value="1"/>
</dbReference>
<dbReference type="OrthoDB" id="5471061at2"/>
<sequence length="180" mass="19687">MDKQRAVHVYKVLAACLAAALVLGACASTARRVAVPYAISFTADAQVNPDANGRPSPIQITVYELKSASTFKARDYFALQSNPQAALGAELLNTDQIILQPGQTEVIKHAGNVDAGAIGIVASYRDLEDSQWRLTVPLPEAENTNIYKFWQFSPNEQTVQIAVNRSGLAVTGWDRPWWPF</sequence>
<reference evidence="3" key="1">
    <citation type="submission" date="2017-05" db="EMBL/GenBank/DDBJ databases">
        <title>Complete and WGS of Bordetella genogroups.</title>
        <authorList>
            <person name="Spilker T."/>
            <person name="Lipuma J."/>
        </authorList>
    </citation>
    <scope>NUCLEOTIDE SEQUENCE [LARGE SCALE GENOMIC DNA]</scope>
    <source>
        <strain evidence="3">AU16122</strain>
    </source>
</reference>
<feature type="signal peptide" evidence="1">
    <location>
        <begin position="1"/>
        <end position="27"/>
    </location>
</feature>
<dbReference type="AlphaFoldDB" id="A0A261SIU2"/>
<dbReference type="Gene3D" id="2.60.40.4150">
    <property type="entry name" value="Type VI secretion system, lipoprotein SciN"/>
    <property type="match status" value="1"/>
</dbReference>
<accession>A0A261SIU2</accession>
<dbReference type="PANTHER" id="PTHR37625:SF4">
    <property type="entry name" value="OUTER MEMBRANE LIPOPROTEIN"/>
    <property type="match status" value="1"/>
</dbReference>
<evidence type="ECO:0000256" key="1">
    <source>
        <dbReference type="SAM" id="SignalP"/>
    </source>
</evidence>
<keyword evidence="2" id="KW-0449">Lipoprotein</keyword>
<proteinExistence type="predicted"/>
<dbReference type="InterPro" id="IPR017734">
    <property type="entry name" value="T6SS_SciN"/>
</dbReference>
<dbReference type="PANTHER" id="PTHR37625">
    <property type="entry name" value="OUTER MEMBRANE LIPOPROTEIN-RELATED"/>
    <property type="match status" value="1"/>
</dbReference>
<dbReference type="EMBL" id="NEVM01000001">
    <property type="protein sequence ID" value="OZI37326.1"/>
    <property type="molecule type" value="Genomic_DNA"/>
</dbReference>